<dbReference type="AlphaFoldDB" id="E6U6W6"/>
<evidence type="ECO:0000313" key="2">
    <source>
        <dbReference type="Proteomes" id="UP000001551"/>
    </source>
</evidence>
<evidence type="ECO:0000313" key="1">
    <source>
        <dbReference type="EMBL" id="ADU26933.1"/>
    </source>
</evidence>
<organism evidence="1 2">
    <name type="scientific">Ethanoligenens harbinense (strain DSM 18485 / JCM 12961 / CGMCC 1.5033 / YUAN-3)</name>
    <dbReference type="NCBI Taxonomy" id="663278"/>
    <lineage>
        <taxon>Bacteria</taxon>
        <taxon>Bacillati</taxon>
        <taxon>Bacillota</taxon>
        <taxon>Clostridia</taxon>
        <taxon>Eubacteriales</taxon>
        <taxon>Oscillospiraceae</taxon>
        <taxon>Ethanoligenens</taxon>
    </lineage>
</organism>
<name>E6U6W6_ETHHY</name>
<dbReference type="RefSeq" id="WP_013485288.1">
    <property type="nucleotide sequence ID" value="NC_014828.1"/>
</dbReference>
<reference evidence="1 2" key="1">
    <citation type="submission" date="2010-12" db="EMBL/GenBank/DDBJ databases">
        <title>Complete sequence of Ethanoligenens harbinense YUAN-3.</title>
        <authorList>
            <person name="Lucas S."/>
            <person name="Copeland A."/>
            <person name="Lapidus A."/>
            <person name="Cheng J.-F."/>
            <person name="Bruce D."/>
            <person name="Goodwin L."/>
            <person name="Pitluck S."/>
            <person name="Chertkov O."/>
            <person name="Misra M."/>
            <person name="Detter J.C."/>
            <person name="Han C."/>
            <person name="Tapia R."/>
            <person name="Land M."/>
            <person name="Hauser L."/>
            <person name="Jeffries C."/>
            <person name="Kyrpides N."/>
            <person name="Ivanova N."/>
            <person name="Mikhailova N."/>
            <person name="Wang A."/>
            <person name="Mouttaki H."/>
            <person name="He Z."/>
            <person name="Zhou J."/>
            <person name="Hemme C.L."/>
            <person name="Woyke T."/>
        </authorList>
    </citation>
    <scope>NUCLEOTIDE SEQUENCE [LARGE SCALE GENOMIC DNA]</scope>
    <source>
        <strain evidence="2">DSM 18485 / JCM 12961 / CGMCC 1.5033 / YUAN-3</strain>
    </source>
</reference>
<accession>E6U6W6</accession>
<keyword evidence="2" id="KW-1185">Reference proteome</keyword>
<dbReference type="HOGENOM" id="CLU_181623_2_0_9"/>
<dbReference type="Pfam" id="PF11213">
    <property type="entry name" value="DUF3006"/>
    <property type="match status" value="1"/>
</dbReference>
<evidence type="ECO:0008006" key="3">
    <source>
        <dbReference type="Google" id="ProtNLM"/>
    </source>
</evidence>
<sequence length="72" mass="8096">MRYIIDRFEGETAVLEEDSGVMRDVPRNRLPAGAKQGDVLTETNGIFSVDTAATKKRTESIQEKIRDLFDGH</sequence>
<dbReference type="Proteomes" id="UP000001551">
    <property type="component" value="Chromosome"/>
</dbReference>
<dbReference type="EMBL" id="CP002400">
    <property type="protein sequence ID" value="ADU26933.1"/>
    <property type="molecule type" value="Genomic_DNA"/>
</dbReference>
<gene>
    <name evidence="1" type="ordered locus">Ethha_1396</name>
</gene>
<dbReference type="InterPro" id="IPR021377">
    <property type="entry name" value="DUF3006"/>
</dbReference>
<protein>
    <recommendedName>
        <fullName evidence="3">DUF3006 domain-containing protein</fullName>
    </recommendedName>
</protein>
<dbReference type="KEGG" id="eha:Ethha_1396"/>
<dbReference type="STRING" id="663278.Ethha_1396"/>
<proteinExistence type="predicted"/>
<dbReference type="eggNOG" id="ENOG50339TZ">
    <property type="taxonomic scope" value="Bacteria"/>
</dbReference>